<dbReference type="PANTHER" id="PTHR13683">
    <property type="entry name" value="ASPARTYL PROTEASES"/>
    <property type="match status" value="1"/>
</dbReference>
<dbReference type="InterPro" id="IPR034161">
    <property type="entry name" value="Pepsin-like_plant"/>
</dbReference>
<evidence type="ECO:0000259" key="8">
    <source>
        <dbReference type="PROSITE" id="PS51767"/>
    </source>
</evidence>
<dbReference type="CDD" id="cd05476">
    <property type="entry name" value="pepsin_A_like_plant"/>
    <property type="match status" value="1"/>
</dbReference>
<dbReference type="GO" id="GO:0004190">
    <property type="term" value="F:aspartic-type endopeptidase activity"/>
    <property type="evidence" value="ECO:0007669"/>
    <property type="project" value="UniProtKB-KW"/>
</dbReference>
<dbReference type="GO" id="GO:0006508">
    <property type="term" value="P:proteolysis"/>
    <property type="evidence" value="ECO:0007669"/>
    <property type="project" value="UniProtKB-KW"/>
</dbReference>
<dbReference type="InterPro" id="IPR033121">
    <property type="entry name" value="PEPTIDASE_A1"/>
</dbReference>
<dbReference type="Gramene" id="Kaladp0055s0458.1.v1.1">
    <property type="protein sequence ID" value="Kaladp0055s0458.1.v1.1"/>
    <property type="gene ID" value="Kaladp0055s0458.v1.1"/>
</dbReference>
<dbReference type="PRINTS" id="PR00792">
    <property type="entry name" value="PEPSIN"/>
</dbReference>
<comment type="similarity">
    <text evidence="1">Belongs to the peptidase A1 family.</text>
</comment>
<dbReference type="InterPro" id="IPR001461">
    <property type="entry name" value="Aspartic_peptidase_A1"/>
</dbReference>
<reference evidence="9" key="1">
    <citation type="submission" date="2021-01" db="UniProtKB">
        <authorList>
            <consortium name="EnsemblPlants"/>
        </authorList>
    </citation>
    <scope>IDENTIFICATION</scope>
</reference>
<sequence>MDLRMRELLAVILLINLQLWVLCSANMVLDVKHKFGGRSRGLGELRAHDARRHARLLSAIDLPLGGNGLPSEAGLYFAKIGLGTPSQDYYVQVDTGSDILWVNCAGCTKCPTKSELGVPLKLFDPRGSSTAKIVTCDQDFCEATYNGPLPGCKPNLSCQYNVVYGDGSSTAGYFVEDTIQLNHVSGNFQTSLTNGSVAFGCGAKQSGTLGTASEATDGILGFGQNNSSMISQLAAAGKVKKVFSHCLDNVNGGGIFTIGQVVQPKVNTTPLVPNQAHYNVIMKAIEVGGDVLQLPTDEFDTQDQKGTIIDSGTTLAYLPEEVYDPLISKILDQHKDLKIHTVEDQFQCFQYTGDVDDGFPDVVFHFENSLTLRTYPHDYLFQARVSNNDLWCLGWMNGGFQTKDGTHTVLLGDLVLSNRLVVYDLEEQTIGWTEYNCSSSIKVKDDQSGGTYSVAATNLNAASRPTGGHITMFLLALVALLHRFSR</sequence>
<dbReference type="InterPro" id="IPR032861">
    <property type="entry name" value="TAXi_N"/>
</dbReference>
<evidence type="ECO:0000256" key="1">
    <source>
        <dbReference type="ARBA" id="ARBA00007447"/>
    </source>
</evidence>
<dbReference type="FunFam" id="2.40.70.10:FF:000028">
    <property type="entry name" value="Eukaryotic aspartyl protease family protein"/>
    <property type="match status" value="1"/>
</dbReference>
<evidence type="ECO:0000256" key="6">
    <source>
        <dbReference type="PIRSR" id="PIRSR601461-1"/>
    </source>
</evidence>
<dbReference type="Pfam" id="PF14541">
    <property type="entry name" value="TAXi_C"/>
    <property type="match status" value="1"/>
</dbReference>
<dbReference type="Pfam" id="PF14543">
    <property type="entry name" value="TAXi_N"/>
    <property type="match status" value="1"/>
</dbReference>
<keyword evidence="3" id="KW-0064">Aspartyl protease</keyword>
<evidence type="ECO:0000313" key="10">
    <source>
        <dbReference type="Proteomes" id="UP000594263"/>
    </source>
</evidence>
<keyword evidence="4" id="KW-0378">Hydrolase</keyword>
<organism evidence="9 10">
    <name type="scientific">Kalanchoe fedtschenkoi</name>
    <name type="common">Lavender scallops</name>
    <name type="synonym">South American air plant</name>
    <dbReference type="NCBI Taxonomy" id="63787"/>
    <lineage>
        <taxon>Eukaryota</taxon>
        <taxon>Viridiplantae</taxon>
        <taxon>Streptophyta</taxon>
        <taxon>Embryophyta</taxon>
        <taxon>Tracheophyta</taxon>
        <taxon>Spermatophyta</taxon>
        <taxon>Magnoliopsida</taxon>
        <taxon>eudicotyledons</taxon>
        <taxon>Gunneridae</taxon>
        <taxon>Pentapetalae</taxon>
        <taxon>Saxifragales</taxon>
        <taxon>Crassulaceae</taxon>
        <taxon>Kalanchoe</taxon>
    </lineage>
</organism>
<dbReference type="EnsemblPlants" id="Kaladp0055s0458.1.v1.1">
    <property type="protein sequence ID" value="Kaladp0055s0458.1.v1.1"/>
    <property type="gene ID" value="Kaladp0055s0458.v1.1"/>
</dbReference>
<dbReference type="Proteomes" id="UP000594263">
    <property type="component" value="Unplaced"/>
</dbReference>
<feature type="active site" evidence="6">
    <location>
        <position position="94"/>
    </location>
</feature>
<dbReference type="InterPro" id="IPR032799">
    <property type="entry name" value="TAXi_C"/>
</dbReference>
<name>A0A7N0U618_KALFE</name>
<feature type="active site" evidence="6">
    <location>
        <position position="310"/>
    </location>
</feature>
<evidence type="ECO:0000313" key="9">
    <source>
        <dbReference type="EnsemblPlants" id="Kaladp0055s0458.1.v1.1"/>
    </source>
</evidence>
<dbReference type="OMA" id="CIGRIDG"/>
<feature type="signal peptide" evidence="7">
    <location>
        <begin position="1"/>
        <end position="25"/>
    </location>
</feature>
<dbReference type="SUPFAM" id="SSF50630">
    <property type="entry name" value="Acid proteases"/>
    <property type="match status" value="1"/>
</dbReference>
<feature type="chain" id="PRO_5029854725" description="Peptidase A1 domain-containing protein" evidence="7">
    <location>
        <begin position="26"/>
        <end position="486"/>
    </location>
</feature>
<keyword evidence="7" id="KW-0732">Signal</keyword>
<dbReference type="FunFam" id="2.40.70.10:FF:000056">
    <property type="entry name" value="Eukaryotic aspartyl protease family protein"/>
    <property type="match status" value="1"/>
</dbReference>
<accession>A0A7N0U618</accession>
<evidence type="ECO:0000256" key="3">
    <source>
        <dbReference type="ARBA" id="ARBA00022750"/>
    </source>
</evidence>
<keyword evidence="2" id="KW-0645">Protease</keyword>
<proteinExistence type="inferred from homology"/>
<dbReference type="AlphaFoldDB" id="A0A7N0U618"/>
<feature type="domain" description="Peptidase A1" evidence="8">
    <location>
        <begin position="76"/>
        <end position="433"/>
    </location>
</feature>
<evidence type="ECO:0000256" key="7">
    <source>
        <dbReference type="SAM" id="SignalP"/>
    </source>
</evidence>
<dbReference type="InterPro" id="IPR021109">
    <property type="entry name" value="Peptidase_aspartic_dom_sf"/>
</dbReference>
<protein>
    <recommendedName>
        <fullName evidence="8">Peptidase A1 domain-containing protein</fullName>
    </recommendedName>
</protein>
<evidence type="ECO:0000256" key="2">
    <source>
        <dbReference type="ARBA" id="ARBA00022670"/>
    </source>
</evidence>
<dbReference type="PANTHER" id="PTHR13683:SF768">
    <property type="entry name" value="EUKARYOTIC ASPARTYL PROTEASE FAMILY PROTEIN"/>
    <property type="match status" value="1"/>
</dbReference>
<keyword evidence="10" id="KW-1185">Reference proteome</keyword>
<keyword evidence="5" id="KW-0325">Glycoprotein</keyword>
<evidence type="ECO:0000256" key="5">
    <source>
        <dbReference type="ARBA" id="ARBA00023180"/>
    </source>
</evidence>
<dbReference type="Gene3D" id="2.40.70.10">
    <property type="entry name" value="Acid Proteases"/>
    <property type="match status" value="2"/>
</dbReference>
<evidence type="ECO:0000256" key="4">
    <source>
        <dbReference type="ARBA" id="ARBA00022801"/>
    </source>
</evidence>
<dbReference type="PROSITE" id="PS51767">
    <property type="entry name" value="PEPTIDASE_A1"/>
    <property type="match status" value="1"/>
</dbReference>